<keyword evidence="5 8" id="KW-0472">Membrane</keyword>
<dbReference type="PROSITE" id="PS50850">
    <property type="entry name" value="MFS"/>
    <property type="match status" value="1"/>
</dbReference>
<evidence type="ECO:0000259" key="9">
    <source>
        <dbReference type="PROSITE" id="PS50850"/>
    </source>
</evidence>
<feature type="transmembrane region" description="Helical" evidence="8">
    <location>
        <begin position="520"/>
        <end position="543"/>
    </location>
</feature>
<feature type="transmembrane region" description="Helical" evidence="8">
    <location>
        <begin position="300"/>
        <end position="322"/>
    </location>
</feature>
<evidence type="ECO:0000256" key="6">
    <source>
        <dbReference type="ARBA" id="ARBA00024338"/>
    </source>
</evidence>
<dbReference type="Proteomes" id="UP001234178">
    <property type="component" value="Unassembled WGS sequence"/>
</dbReference>
<feature type="transmembrane region" description="Helical" evidence="8">
    <location>
        <begin position="158"/>
        <end position="176"/>
    </location>
</feature>
<feature type="region of interest" description="Disordered" evidence="7">
    <location>
        <begin position="1"/>
        <end position="82"/>
    </location>
</feature>
<dbReference type="Gene3D" id="1.20.1250.20">
    <property type="entry name" value="MFS general substrate transporter like domains"/>
    <property type="match status" value="1"/>
</dbReference>
<feature type="transmembrane region" description="Helical" evidence="8">
    <location>
        <begin position="377"/>
        <end position="394"/>
    </location>
</feature>
<feature type="compositionally biased region" description="Polar residues" evidence="7">
    <location>
        <begin position="67"/>
        <end position="78"/>
    </location>
</feature>
<dbReference type="InterPro" id="IPR020846">
    <property type="entry name" value="MFS_dom"/>
</dbReference>
<evidence type="ECO:0000256" key="4">
    <source>
        <dbReference type="ARBA" id="ARBA00022989"/>
    </source>
</evidence>
<dbReference type="CDD" id="cd17328">
    <property type="entry name" value="MFS_spinster_like"/>
    <property type="match status" value="1"/>
</dbReference>
<evidence type="ECO:0000256" key="8">
    <source>
        <dbReference type="SAM" id="Phobius"/>
    </source>
</evidence>
<evidence type="ECO:0000256" key="7">
    <source>
        <dbReference type="SAM" id="MobiDB-lite"/>
    </source>
</evidence>
<protein>
    <recommendedName>
        <fullName evidence="9">Major facilitator superfamily (MFS) profile domain-containing protein</fullName>
    </recommendedName>
</protein>
<dbReference type="Pfam" id="PF07690">
    <property type="entry name" value="MFS_1"/>
    <property type="match status" value="1"/>
</dbReference>
<dbReference type="InterPro" id="IPR036259">
    <property type="entry name" value="MFS_trans_sf"/>
</dbReference>
<feature type="transmembrane region" description="Helical" evidence="8">
    <location>
        <begin position="188"/>
        <end position="205"/>
    </location>
</feature>
<feature type="transmembrane region" description="Helical" evidence="8">
    <location>
        <begin position="248"/>
        <end position="268"/>
    </location>
</feature>
<evidence type="ECO:0000256" key="3">
    <source>
        <dbReference type="ARBA" id="ARBA00022692"/>
    </source>
</evidence>
<dbReference type="SUPFAM" id="SSF103473">
    <property type="entry name" value="MFS general substrate transporter"/>
    <property type="match status" value="1"/>
</dbReference>
<keyword evidence="3 8" id="KW-0812">Transmembrane</keyword>
<feature type="transmembrane region" description="Helical" evidence="8">
    <location>
        <begin position="406"/>
        <end position="432"/>
    </location>
</feature>
<feature type="compositionally biased region" description="Low complexity" evidence="7">
    <location>
        <begin position="38"/>
        <end position="56"/>
    </location>
</feature>
<dbReference type="PANTHER" id="PTHR23505">
    <property type="entry name" value="SPINSTER"/>
    <property type="match status" value="1"/>
</dbReference>
<keyword evidence="2" id="KW-0813">Transport</keyword>
<dbReference type="InterPro" id="IPR011701">
    <property type="entry name" value="MFS"/>
</dbReference>
<evidence type="ECO:0000313" key="10">
    <source>
        <dbReference type="EMBL" id="KAK4005357.1"/>
    </source>
</evidence>
<proteinExistence type="inferred from homology"/>
<feature type="domain" description="Major facilitator superfamily (MFS) profile" evidence="9">
    <location>
        <begin position="93"/>
        <end position="543"/>
    </location>
</feature>
<evidence type="ECO:0000313" key="11">
    <source>
        <dbReference type="Proteomes" id="UP001234178"/>
    </source>
</evidence>
<gene>
    <name evidence="10" type="ORF">OUZ56_007071</name>
</gene>
<organism evidence="10 11">
    <name type="scientific">Daphnia magna</name>
    <dbReference type="NCBI Taxonomy" id="35525"/>
    <lineage>
        <taxon>Eukaryota</taxon>
        <taxon>Metazoa</taxon>
        <taxon>Ecdysozoa</taxon>
        <taxon>Arthropoda</taxon>
        <taxon>Crustacea</taxon>
        <taxon>Branchiopoda</taxon>
        <taxon>Diplostraca</taxon>
        <taxon>Cladocera</taxon>
        <taxon>Anomopoda</taxon>
        <taxon>Daphniidae</taxon>
        <taxon>Daphnia</taxon>
    </lineage>
</organism>
<comment type="similarity">
    <text evidence="6">Belongs to the major facilitator superfamily. Spinster (TC 2.A.1.49) family.</text>
</comment>
<evidence type="ECO:0000256" key="5">
    <source>
        <dbReference type="ARBA" id="ARBA00023136"/>
    </source>
</evidence>
<feature type="compositionally biased region" description="Polar residues" evidence="7">
    <location>
        <begin position="1"/>
        <end position="30"/>
    </location>
</feature>
<keyword evidence="11" id="KW-1185">Reference proteome</keyword>
<keyword evidence="4 8" id="KW-1133">Transmembrane helix</keyword>
<sequence>MDSTNVNEQVPVQNGSYQTQPEETQNSIVDSHQKTDSYKQSLSSSSSTSFVAGDSSLDSTKQKPSDDSGTPSISCPTKTSDEVKKMSTRQNATVIILCGFNLLKYIDRFTIAGILPEIQCAFGISDAQGGLLSAASFLPYMIFLPIFGCLGDRFSCRIIMGVGFTLWVVFNLAGSISETYLVLLTSRILVGIGESMFSTVSPTIISDVCKGDVRSKFLILYYSAVPVGSGLGFIVGAEMASHLGSWQWGLRVTPVVGVIALLLIFFVVEEPLRGEAEGSRLSSTSGFWDDLKYLGKNKTYMFATAGKTLTSFVAGAMAWWGPKFIALGQATTKGEDVSYDKVSLIVCTKAALAGIIGVATGSLLFQKLRKRYPINDPTVCTLSMFLAGLLFYWGCDVATGPPIRTYVILFFAQWLLNVNWVPVHDILLYVVIPTRRATAAGFFIFISHVLVDAVSPYLIVYVSDSYKASLTNASETKMPSYDYYGGAMMLNESSVSNNCSGSSFIDPETVDIDFLSLQHAFFIGTIIAELSIVFFFVSACFFLKDKALVDKAVTENNEMEQLEMTEQQTKFTAAKPEVPQMNLSTAVQEDACDVLERKT</sequence>
<feature type="transmembrane region" description="Helical" evidence="8">
    <location>
        <begin position="439"/>
        <end position="462"/>
    </location>
</feature>
<comment type="subcellular location">
    <subcellularLocation>
        <location evidence="1">Membrane</location>
        <topology evidence="1">Multi-pass membrane protein</topology>
    </subcellularLocation>
</comment>
<comment type="caution">
    <text evidence="10">The sequence shown here is derived from an EMBL/GenBank/DDBJ whole genome shotgun (WGS) entry which is preliminary data.</text>
</comment>
<dbReference type="InterPro" id="IPR044770">
    <property type="entry name" value="MFS_spinster-like"/>
</dbReference>
<evidence type="ECO:0000256" key="2">
    <source>
        <dbReference type="ARBA" id="ARBA00022448"/>
    </source>
</evidence>
<dbReference type="PANTHER" id="PTHR23505:SF79">
    <property type="entry name" value="PROTEIN SPINSTER"/>
    <property type="match status" value="1"/>
</dbReference>
<accession>A0ABQ9YXH9</accession>
<reference evidence="10 11" key="1">
    <citation type="journal article" date="2023" name="Nucleic Acids Res.">
        <title>The hologenome of Daphnia magna reveals possible DNA methylation and microbiome-mediated evolution of the host genome.</title>
        <authorList>
            <person name="Chaturvedi A."/>
            <person name="Li X."/>
            <person name="Dhandapani V."/>
            <person name="Marshall H."/>
            <person name="Kissane S."/>
            <person name="Cuenca-Cambronero M."/>
            <person name="Asole G."/>
            <person name="Calvet F."/>
            <person name="Ruiz-Romero M."/>
            <person name="Marangio P."/>
            <person name="Guigo R."/>
            <person name="Rago D."/>
            <person name="Mirbahai L."/>
            <person name="Eastwood N."/>
            <person name="Colbourne J.K."/>
            <person name="Zhou J."/>
            <person name="Mallon E."/>
            <person name="Orsini L."/>
        </authorList>
    </citation>
    <scope>NUCLEOTIDE SEQUENCE [LARGE SCALE GENOMIC DNA]</scope>
    <source>
        <strain evidence="10">LRV0_1</strain>
    </source>
</reference>
<feature type="transmembrane region" description="Helical" evidence="8">
    <location>
        <begin position="342"/>
        <end position="365"/>
    </location>
</feature>
<feature type="transmembrane region" description="Helical" evidence="8">
    <location>
        <begin position="217"/>
        <end position="236"/>
    </location>
</feature>
<dbReference type="EMBL" id="JAOYFB010000001">
    <property type="protein sequence ID" value="KAK4005357.1"/>
    <property type="molecule type" value="Genomic_DNA"/>
</dbReference>
<feature type="transmembrane region" description="Helical" evidence="8">
    <location>
        <begin position="130"/>
        <end position="151"/>
    </location>
</feature>
<name>A0ABQ9YXH9_9CRUS</name>
<evidence type="ECO:0000256" key="1">
    <source>
        <dbReference type="ARBA" id="ARBA00004141"/>
    </source>
</evidence>